<dbReference type="GO" id="GO:0043001">
    <property type="term" value="P:Golgi to plasma membrane protein transport"/>
    <property type="evidence" value="ECO:0007669"/>
    <property type="project" value="TreeGrafter"/>
</dbReference>
<sequence>PGYAHGLGSLQFPNGSSPVVSRMSVYTGNNLAESRSPALPLCCYHNHLYMERAEVLREHLHTTGIRLHLFTEVSFLSSGSSRLLEPRKQSLSREVLFGDTCQDVATALGAPSRVFYKAEDKMKIHSPNAHRRVASRRSDFFYNYFTLGMDILFDAQTQKVKKFVLHTNYPGHYNFNMYHRCEFHLAVPPDARQQSADAGQLIDVSPPGPIMATQIQQLSVISHKTRVLIPTDGVVSYCNVSSMNDAAVLVSRLLPEDRKFSALSLYKERQKNLLYMCRNPAHCDKPVAYPPSYVLALYHAIPSCSEACTGEKGGTVWYRKTKCLPFVPIQKLLEEVLKL</sequence>
<dbReference type="AlphaFoldDB" id="A0A6L2Q177"/>
<evidence type="ECO:0000256" key="1">
    <source>
        <dbReference type="ARBA" id="ARBA00024339"/>
    </source>
</evidence>
<comment type="caution">
    <text evidence="2">The sequence shown here is derived from an EMBL/GenBank/DDBJ whole genome shotgun (WGS) entry which is preliminary data.</text>
</comment>
<evidence type="ECO:0000313" key="3">
    <source>
        <dbReference type="Proteomes" id="UP000502823"/>
    </source>
</evidence>
<accession>A0A6L2Q177</accession>
<reference evidence="3" key="1">
    <citation type="submission" date="2020-01" db="EMBL/GenBank/DDBJ databases">
        <title>Draft genome sequence of the Termite Coptotermes fromosanus.</title>
        <authorList>
            <person name="Itakura S."/>
            <person name="Yosikawa Y."/>
            <person name="Umezawa K."/>
        </authorList>
    </citation>
    <scope>NUCLEOTIDE SEQUENCE [LARGE SCALE GENOMIC DNA]</scope>
</reference>
<dbReference type="Pfam" id="PF03676">
    <property type="entry name" value="PHAF1"/>
    <property type="match status" value="1"/>
</dbReference>
<keyword evidence="3" id="KW-1185">Reference proteome</keyword>
<dbReference type="GO" id="GO:0005802">
    <property type="term" value="C:trans-Golgi network"/>
    <property type="evidence" value="ECO:0007669"/>
    <property type="project" value="TreeGrafter"/>
</dbReference>
<dbReference type="InterPro" id="IPR005373">
    <property type="entry name" value="PHAF1"/>
</dbReference>
<dbReference type="InParanoid" id="A0A6L2Q177"/>
<name>A0A6L2Q177_COPFO</name>
<dbReference type="Proteomes" id="UP000502823">
    <property type="component" value="Unassembled WGS sequence"/>
</dbReference>
<dbReference type="PANTHER" id="PTHR13465:SF2">
    <property type="entry name" value="PHAGOSOME ASSEMBLY FACTOR 1"/>
    <property type="match status" value="1"/>
</dbReference>
<feature type="non-terminal residue" evidence="2">
    <location>
        <position position="1"/>
    </location>
</feature>
<organism evidence="2 3">
    <name type="scientific">Coptotermes formosanus</name>
    <name type="common">Formosan subterranean termite</name>
    <dbReference type="NCBI Taxonomy" id="36987"/>
    <lineage>
        <taxon>Eukaryota</taxon>
        <taxon>Metazoa</taxon>
        <taxon>Ecdysozoa</taxon>
        <taxon>Arthropoda</taxon>
        <taxon>Hexapoda</taxon>
        <taxon>Insecta</taxon>
        <taxon>Pterygota</taxon>
        <taxon>Neoptera</taxon>
        <taxon>Polyneoptera</taxon>
        <taxon>Dictyoptera</taxon>
        <taxon>Blattodea</taxon>
        <taxon>Blattoidea</taxon>
        <taxon>Termitoidae</taxon>
        <taxon>Rhinotermitidae</taxon>
        <taxon>Coptotermes</taxon>
    </lineage>
</organism>
<comment type="similarity">
    <text evidence="1">Belongs to the PHAF1 family.</text>
</comment>
<dbReference type="PANTHER" id="PTHR13465">
    <property type="entry name" value="UPF0183 PROTEIN"/>
    <property type="match status" value="1"/>
</dbReference>
<protein>
    <submittedName>
        <fullName evidence="2">Uncharacterized protein</fullName>
    </submittedName>
</protein>
<dbReference type="OrthoDB" id="411211at2759"/>
<proteinExistence type="inferred from homology"/>
<dbReference type="InterPro" id="IPR039156">
    <property type="entry name" value="PHAF1/BROMI"/>
</dbReference>
<evidence type="ECO:0000313" key="2">
    <source>
        <dbReference type="EMBL" id="GFG38234.1"/>
    </source>
</evidence>
<dbReference type="EMBL" id="BLKM01000763">
    <property type="protein sequence ID" value="GFG38234.1"/>
    <property type="molecule type" value="Genomic_DNA"/>
</dbReference>
<gene>
    <name evidence="2" type="ORF">Cfor_12225</name>
</gene>